<dbReference type="GO" id="GO:0004177">
    <property type="term" value="F:aminopeptidase activity"/>
    <property type="evidence" value="ECO:0007669"/>
    <property type="project" value="UniProtKB-KW"/>
</dbReference>
<keyword evidence="2" id="KW-0031">Aminopeptidase</keyword>
<organism evidence="2 3">
    <name type="scientific">Granulicella cerasi</name>
    <dbReference type="NCBI Taxonomy" id="741063"/>
    <lineage>
        <taxon>Bacteria</taxon>
        <taxon>Pseudomonadati</taxon>
        <taxon>Acidobacteriota</taxon>
        <taxon>Terriglobia</taxon>
        <taxon>Terriglobales</taxon>
        <taxon>Acidobacteriaceae</taxon>
        <taxon>Granulicella</taxon>
    </lineage>
</organism>
<dbReference type="PANTHER" id="PTHR46112:SF2">
    <property type="entry name" value="XAA-PRO AMINOPEPTIDASE P-RELATED"/>
    <property type="match status" value="1"/>
</dbReference>
<dbReference type="Gene3D" id="3.40.350.10">
    <property type="entry name" value="Creatinase/prolidase N-terminal domain"/>
    <property type="match status" value="1"/>
</dbReference>
<dbReference type="RefSeq" id="WP_390235314.1">
    <property type="nucleotide sequence ID" value="NZ_JBHSWI010000001.1"/>
</dbReference>
<dbReference type="Proteomes" id="UP001596391">
    <property type="component" value="Unassembled WGS sequence"/>
</dbReference>
<keyword evidence="2" id="KW-0645">Protease</keyword>
<name>A0ABW1ZAT6_9BACT</name>
<dbReference type="Pfam" id="PF01321">
    <property type="entry name" value="Creatinase_N"/>
    <property type="match status" value="1"/>
</dbReference>
<proteinExistence type="predicted"/>
<dbReference type="InterPro" id="IPR000587">
    <property type="entry name" value="Creatinase_N"/>
</dbReference>
<dbReference type="InterPro" id="IPR036005">
    <property type="entry name" value="Creatinase/aminopeptidase-like"/>
</dbReference>
<evidence type="ECO:0000313" key="2">
    <source>
        <dbReference type="EMBL" id="MFC6646311.1"/>
    </source>
</evidence>
<sequence>MSNSLETMRTQMKAQGVDVMVCFKPETTFHLSGFNPIIYSHPVIAIVPADGAPVLLIHALRDDHARRESRISDIRLYGAWSTKVTMGPSWLKALEQILSEAGVLEGTIGFEGDYLPVAYLKKLESIAPKATFADVSKVLFQARLIKSPAEIANARIAARFADAGVERGIEVLAAGGSEREITIEAMHAMNKLWLNEYPDVETGAFGSLEGGVQSALWAWCLTGERILINCDSPSLTKPKAGDITLIYIWAPANGIYVENERSIAKGSFRPRSRRRLSAC</sequence>
<dbReference type="PANTHER" id="PTHR46112">
    <property type="entry name" value="AMINOPEPTIDASE"/>
    <property type="match status" value="1"/>
</dbReference>
<evidence type="ECO:0000259" key="1">
    <source>
        <dbReference type="Pfam" id="PF01321"/>
    </source>
</evidence>
<dbReference type="SUPFAM" id="SSF53092">
    <property type="entry name" value="Creatinase/prolidase N-terminal domain"/>
    <property type="match status" value="1"/>
</dbReference>
<comment type="caution">
    <text evidence="2">The sequence shown here is derived from an EMBL/GenBank/DDBJ whole genome shotgun (WGS) entry which is preliminary data.</text>
</comment>
<dbReference type="InterPro" id="IPR029149">
    <property type="entry name" value="Creatin/AminoP/Spt16_N"/>
</dbReference>
<gene>
    <name evidence="2" type="ORF">ACFQBQ_12090</name>
</gene>
<keyword evidence="3" id="KW-1185">Reference proteome</keyword>
<keyword evidence="2" id="KW-0378">Hydrolase</keyword>
<protein>
    <submittedName>
        <fullName evidence="2">Aminopeptidase P family N-terminal domain-containing protein</fullName>
    </submittedName>
</protein>
<accession>A0ABW1ZAT6</accession>
<dbReference type="InterPro" id="IPR050659">
    <property type="entry name" value="Peptidase_M24B"/>
</dbReference>
<dbReference type="EMBL" id="JBHSWI010000001">
    <property type="protein sequence ID" value="MFC6646311.1"/>
    <property type="molecule type" value="Genomic_DNA"/>
</dbReference>
<feature type="domain" description="Creatinase N-terminal" evidence="1">
    <location>
        <begin position="6"/>
        <end position="145"/>
    </location>
</feature>
<dbReference type="SUPFAM" id="SSF55920">
    <property type="entry name" value="Creatinase/aminopeptidase"/>
    <property type="match status" value="1"/>
</dbReference>
<dbReference type="Gene3D" id="3.90.230.10">
    <property type="entry name" value="Creatinase/methionine aminopeptidase superfamily"/>
    <property type="match status" value="1"/>
</dbReference>
<evidence type="ECO:0000313" key="3">
    <source>
        <dbReference type="Proteomes" id="UP001596391"/>
    </source>
</evidence>
<reference evidence="3" key="1">
    <citation type="journal article" date="2019" name="Int. J. Syst. Evol. Microbiol.">
        <title>The Global Catalogue of Microorganisms (GCM) 10K type strain sequencing project: providing services to taxonomists for standard genome sequencing and annotation.</title>
        <authorList>
            <consortium name="The Broad Institute Genomics Platform"/>
            <consortium name="The Broad Institute Genome Sequencing Center for Infectious Disease"/>
            <person name="Wu L."/>
            <person name="Ma J."/>
        </authorList>
    </citation>
    <scope>NUCLEOTIDE SEQUENCE [LARGE SCALE GENOMIC DNA]</scope>
    <source>
        <strain evidence="3">CGMCC 1.16026</strain>
    </source>
</reference>